<evidence type="ECO:0000256" key="8">
    <source>
        <dbReference type="ARBA" id="ARBA00023002"/>
    </source>
</evidence>
<comment type="caution">
    <text evidence="21">The sequence shown here is derived from an EMBL/GenBank/DDBJ whole genome shotgun (WGS) entry which is preliminary data.</text>
</comment>
<dbReference type="GO" id="GO:0046872">
    <property type="term" value="F:metal ion binding"/>
    <property type="evidence" value="ECO:0007669"/>
    <property type="project" value="UniProtKB-KW"/>
</dbReference>
<keyword evidence="3" id="KW-0285">Flavoprotein</keyword>
<comment type="cofactor">
    <cofactor evidence="1">
        <name>FAD</name>
        <dbReference type="ChEBI" id="CHEBI:57692"/>
    </cofactor>
</comment>
<organism evidence="21">
    <name type="scientific">Nocardia globerula</name>
    <dbReference type="NCBI Taxonomy" id="1818"/>
    <lineage>
        <taxon>Bacteria</taxon>
        <taxon>Bacillati</taxon>
        <taxon>Actinomycetota</taxon>
        <taxon>Actinomycetes</taxon>
        <taxon>Mycobacteriales</taxon>
        <taxon>Nocardiaceae</taxon>
        <taxon>Nocardia</taxon>
    </lineage>
</organism>
<dbReference type="Gene3D" id="2.40.30.10">
    <property type="entry name" value="Translation factors"/>
    <property type="match status" value="1"/>
</dbReference>
<keyword evidence="9" id="KW-0408">Iron</keyword>
<evidence type="ECO:0000259" key="20">
    <source>
        <dbReference type="PROSITE" id="PS51384"/>
    </source>
</evidence>
<keyword evidence="12" id="KW-0753">Steroid metabolism</keyword>
<evidence type="ECO:0000256" key="16">
    <source>
        <dbReference type="ARBA" id="ARBA00071689"/>
    </source>
</evidence>
<dbReference type="InterPro" id="IPR050415">
    <property type="entry name" value="MRET"/>
</dbReference>
<gene>
    <name evidence="21" type="ORF">FNL38_101527</name>
</gene>
<dbReference type="GO" id="GO:0071949">
    <property type="term" value="F:FAD binding"/>
    <property type="evidence" value="ECO:0007669"/>
    <property type="project" value="UniProtKB-ARBA"/>
</dbReference>
<evidence type="ECO:0000256" key="11">
    <source>
        <dbReference type="ARBA" id="ARBA00023166"/>
    </source>
</evidence>
<evidence type="ECO:0000259" key="19">
    <source>
        <dbReference type="PROSITE" id="PS51085"/>
    </source>
</evidence>
<keyword evidence="10" id="KW-0411">Iron-sulfur</keyword>
<dbReference type="SUPFAM" id="SSF52343">
    <property type="entry name" value="Ferredoxin reductase-like, C-terminal NADP-linked domain"/>
    <property type="match status" value="1"/>
</dbReference>
<dbReference type="InterPro" id="IPR036010">
    <property type="entry name" value="2Fe-2S_ferredoxin-like_sf"/>
</dbReference>
<dbReference type="EMBL" id="VNIQ01000001">
    <property type="protein sequence ID" value="TYQ08156.1"/>
    <property type="molecule type" value="Genomic_DNA"/>
</dbReference>
<dbReference type="Pfam" id="PF00175">
    <property type="entry name" value="NAD_binding_1"/>
    <property type="match status" value="1"/>
</dbReference>
<dbReference type="InterPro" id="IPR001709">
    <property type="entry name" value="Flavoprot_Pyr_Nucl_cyt_Rdtase"/>
</dbReference>
<dbReference type="InterPro" id="IPR008333">
    <property type="entry name" value="Cbr1-like_FAD-bd_dom"/>
</dbReference>
<accession>A0A652YWW4</accession>
<dbReference type="EC" id="1.14.15.30" evidence="15"/>
<dbReference type="SUPFAM" id="SSF63380">
    <property type="entry name" value="Riboflavin synthase domain-like"/>
    <property type="match status" value="1"/>
</dbReference>
<keyword evidence="2" id="KW-0153">Cholesterol metabolism</keyword>
<keyword evidence="11" id="KW-1207">Sterol metabolism</keyword>
<dbReference type="InterPro" id="IPR017938">
    <property type="entry name" value="Riboflavin_synthase-like_b-brl"/>
</dbReference>
<proteinExistence type="predicted"/>
<dbReference type="PRINTS" id="PR00371">
    <property type="entry name" value="FPNCR"/>
</dbReference>
<dbReference type="AlphaFoldDB" id="A0A652YWW4"/>
<evidence type="ECO:0000256" key="10">
    <source>
        <dbReference type="ARBA" id="ARBA00023014"/>
    </source>
</evidence>
<evidence type="ECO:0000256" key="5">
    <source>
        <dbReference type="ARBA" id="ARBA00022723"/>
    </source>
</evidence>
<keyword evidence="7" id="KW-0442">Lipid degradation</keyword>
<evidence type="ECO:0000256" key="12">
    <source>
        <dbReference type="ARBA" id="ARBA00023221"/>
    </source>
</evidence>
<keyword evidence="4" id="KW-0001">2Fe-2S</keyword>
<feature type="domain" description="FAD-binding FR-type" evidence="20">
    <location>
        <begin position="32"/>
        <end position="138"/>
    </location>
</feature>
<evidence type="ECO:0000313" key="21">
    <source>
        <dbReference type="EMBL" id="TYQ08156.1"/>
    </source>
</evidence>
<dbReference type="PRINTS" id="PR00410">
    <property type="entry name" value="PHEHYDRXLASE"/>
</dbReference>
<dbReference type="GO" id="GO:0036200">
    <property type="term" value="F:3-ketosteroid 9-alpha-monooxygenase activity"/>
    <property type="evidence" value="ECO:0007669"/>
    <property type="project" value="UniProtKB-EC"/>
</dbReference>
<keyword evidence="6" id="KW-0274">FAD</keyword>
<name>A0A652YWW4_NOCGL</name>
<evidence type="ECO:0000256" key="18">
    <source>
        <dbReference type="ARBA" id="ARBA00079721"/>
    </source>
</evidence>
<evidence type="ECO:0000256" key="14">
    <source>
        <dbReference type="ARBA" id="ARBA00050368"/>
    </source>
</evidence>
<feature type="domain" description="2Fe-2S ferredoxin-type" evidence="19">
    <location>
        <begin position="286"/>
        <end position="373"/>
    </location>
</feature>
<dbReference type="FunFam" id="3.10.20.30:FF:000023">
    <property type="entry name" value="3-ketosteroid-9-alpha-hydroxylase reductase subunit"/>
    <property type="match status" value="1"/>
</dbReference>
<evidence type="ECO:0000256" key="17">
    <source>
        <dbReference type="ARBA" id="ARBA00078495"/>
    </source>
</evidence>
<comment type="catalytic activity">
    <reaction evidence="14">
        <text>androsta-1,4-diene-3,17-dione + 2 reduced [2Fe-2S]-[ferredoxin] + O2 + 2 H(+) = 9alpha-hydroxyandrosta-1,4-diene-3,17-dione + 2 oxidized [2Fe-2S]-[ferredoxin] + H2O</text>
        <dbReference type="Rhea" id="RHEA:32199"/>
        <dbReference type="Rhea" id="RHEA-COMP:10000"/>
        <dbReference type="Rhea" id="RHEA-COMP:10001"/>
        <dbReference type="ChEBI" id="CHEBI:15377"/>
        <dbReference type="ChEBI" id="CHEBI:15378"/>
        <dbReference type="ChEBI" id="CHEBI:15379"/>
        <dbReference type="ChEBI" id="CHEBI:33737"/>
        <dbReference type="ChEBI" id="CHEBI:33738"/>
        <dbReference type="ChEBI" id="CHEBI:40799"/>
        <dbReference type="ChEBI" id="CHEBI:63641"/>
        <dbReference type="EC" id="1.14.15.30"/>
    </reaction>
</comment>
<evidence type="ECO:0000256" key="15">
    <source>
        <dbReference type="ARBA" id="ARBA00066793"/>
    </source>
</evidence>
<dbReference type="PROSITE" id="PS51384">
    <property type="entry name" value="FAD_FR"/>
    <property type="match status" value="1"/>
</dbReference>
<dbReference type="InterPro" id="IPR017927">
    <property type="entry name" value="FAD-bd_FR_type"/>
</dbReference>
<keyword evidence="5" id="KW-0479">Metal-binding</keyword>
<dbReference type="PANTHER" id="PTHR47354">
    <property type="entry name" value="NADH OXIDOREDUCTASE HCR"/>
    <property type="match status" value="1"/>
</dbReference>
<evidence type="ECO:0000256" key="6">
    <source>
        <dbReference type="ARBA" id="ARBA00022827"/>
    </source>
</evidence>
<dbReference type="InterPro" id="IPR039261">
    <property type="entry name" value="FNR_nucleotide-bd"/>
</dbReference>
<dbReference type="Pfam" id="PF00111">
    <property type="entry name" value="Fer2"/>
    <property type="match status" value="1"/>
</dbReference>
<evidence type="ECO:0000256" key="2">
    <source>
        <dbReference type="ARBA" id="ARBA00022548"/>
    </source>
</evidence>
<dbReference type="GO" id="GO:0016042">
    <property type="term" value="P:lipid catabolic process"/>
    <property type="evidence" value="ECO:0007669"/>
    <property type="project" value="UniProtKB-KW"/>
</dbReference>
<dbReference type="SUPFAM" id="SSF54292">
    <property type="entry name" value="2Fe-2S ferredoxin-like"/>
    <property type="match status" value="1"/>
</dbReference>
<dbReference type="InterPro" id="IPR012675">
    <property type="entry name" value="Beta-grasp_dom_sf"/>
</dbReference>
<dbReference type="Pfam" id="PF00970">
    <property type="entry name" value="FAD_binding_6"/>
    <property type="match status" value="1"/>
</dbReference>
<dbReference type="CDD" id="cd06214">
    <property type="entry name" value="PA_degradation_oxidoreductase_like"/>
    <property type="match status" value="1"/>
</dbReference>
<sequence length="373" mass="40296">MFYLQHFTDLRITQLHERTCFAMTTVEVPHSSRSAVLTVSGVVEETSDARSLVFEIPADLKGKFDYKPGQFLTLRIPSDQTGSVARCYSLASSPFTDDAPKVTVKRTVDGYGSNWLCDKVQVGDTIEVLPPSGVFTPKSLDHDFLLFGAGSGITPVISILKSALTQGSGNVVLVYANRDEKSVIFGAELRELAAKYAGRLTVVHWIESVQGLPAVSQLATLAKPFVAYEAFMCGPGPFMDAVHNALAEAGMPRTQVHAEVFNSLAGDPFKDVELAEVTDEEAADAATVEVELDGETHTLVWPRKQTLVDIMLAKGLDVPYSCQEGECGSCACTVTEGEVQMDNSEILDAEDIANGYILGCQAKPVSDSLKIEF</sequence>
<dbReference type="GO" id="GO:0051537">
    <property type="term" value="F:2 iron, 2 sulfur cluster binding"/>
    <property type="evidence" value="ECO:0007669"/>
    <property type="project" value="UniProtKB-KW"/>
</dbReference>
<keyword evidence="21" id="KW-0503">Monooxygenase</keyword>
<evidence type="ECO:0000256" key="4">
    <source>
        <dbReference type="ARBA" id="ARBA00022714"/>
    </source>
</evidence>
<dbReference type="CDD" id="cd00207">
    <property type="entry name" value="fer2"/>
    <property type="match status" value="1"/>
</dbReference>
<dbReference type="InterPro" id="IPR001433">
    <property type="entry name" value="OxRdtase_FAD/NAD-bd"/>
</dbReference>
<evidence type="ECO:0000256" key="1">
    <source>
        <dbReference type="ARBA" id="ARBA00001974"/>
    </source>
</evidence>
<reference evidence="21" key="1">
    <citation type="submission" date="2019-07" db="EMBL/GenBank/DDBJ databases">
        <title>Genomic Encyclopedia of Type Strains, Phase IV (KMG-IV): sequencing the most valuable type-strain genomes for metagenomic binning, comparative biology and taxonomic classification.</title>
        <authorList>
            <person name="Goeker M."/>
        </authorList>
    </citation>
    <scope>NUCLEOTIDE SEQUENCE</scope>
    <source>
        <strain evidence="21">DSM 44596</strain>
    </source>
</reference>
<evidence type="ECO:0000256" key="7">
    <source>
        <dbReference type="ARBA" id="ARBA00022963"/>
    </source>
</evidence>
<dbReference type="PROSITE" id="PS00197">
    <property type="entry name" value="2FE2S_FER_1"/>
    <property type="match status" value="1"/>
</dbReference>
<dbReference type="InterPro" id="IPR001041">
    <property type="entry name" value="2Fe-2S_ferredoxin-type"/>
</dbReference>
<evidence type="ECO:0000256" key="9">
    <source>
        <dbReference type="ARBA" id="ARBA00023004"/>
    </source>
</evidence>
<evidence type="ECO:0000256" key="3">
    <source>
        <dbReference type="ARBA" id="ARBA00022630"/>
    </source>
</evidence>
<dbReference type="PROSITE" id="PS51085">
    <property type="entry name" value="2FE2S_FER_2"/>
    <property type="match status" value="1"/>
</dbReference>
<evidence type="ECO:0000256" key="13">
    <source>
        <dbReference type="ARBA" id="ARBA00030944"/>
    </source>
</evidence>
<keyword evidence="8" id="KW-0560">Oxidoreductase</keyword>
<keyword evidence="12" id="KW-0443">Lipid metabolism</keyword>
<dbReference type="GO" id="GO:0008203">
    <property type="term" value="P:cholesterol metabolic process"/>
    <property type="evidence" value="ECO:0007669"/>
    <property type="project" value="UniProtKB-KW"/>
</dbReference>
<dbReference type="InterPro" id="IPR006058">
    <property type="entry name" value="2Fe2S_fd_BS"/>
</dbReference>
<protein>
    <recommendedName>
        <fullName evidence="16">3-ketosteroid-9-alpha-monooxygenase, ferredoxin reductase component</fullName>
        <ecNumber evidence="15">1.14.15.30</ecNumber>
    </recommendedName>
    <alternativeName>
        <fullName evidence="17">3-ketosteroid-9-alpha-hydroxylase, ferredoxin reductase component</fullName>
    </alternativeName>
    <alternativeName>
        <fullName evidence="18">Androsta-1,4-diene-3,17-dione 9-alpha-hydroxylase</fullName>
    </alternativeName>
    <alternativeName>
        <fullName evidence="13">Rieske-type oxygenase</fullName>
    </alternativeName>
</protein>
<dbReference type="Gene3D" id="3.40.50.80">
    <property type="entry name" value="Nucleotide-binding domain of ferredoxin-NADP reductase (FNR) module"/>
    <property type="match status" value="1"/>
</dbReference>
<dbReference type="Gene3D" id="3.10.20.30">
    <property type="match status" value="1"/>
</dbReference>
<dbReference type="PANTHER" id="PTHR47354:SF8">
    <property type="entry name" value="1,2-PHENYLACETYL-COA EPOXIDASE, SUBUNIT E"/>
    <property type="match status" value="1"/>
</dbReference>